<name>A0A7R9BXD6_9CRUS</name>
<evidence type="ECO:0000256" key="3">
    <source>
        <dbReference type="ARBA" id="ARBA00022737"/>
    </source>
</evidence>
<dbReference type="GO" id="GO:0005576">
    <property type="term" value="C:extracellular region"/>
    <property type="evidence" value="ECO:0007669"/>
    <property type="project" value="InterPro"/>
</dbReference>
<evidence type="ECO:0000256" key="1">
    <source>
        <dbReference type="ARBA" id="ARBA00022669"/>
    </source>
</evidence>
<dbReference type="InterPro" id="IPR036508">
    <property type="entry name" value="Chitin-bd_dom_sf"/>
</dbReference>
<evidence type="ECO:0000313" key="9">
    <source>
        <dbReference type="Proteomes" id="UP000678499"/>
    </source>
</evidence>
<keyword evidence="1" id="KW-0147">Chitin-binding</keyword>
<evidence type="ECO:0000256" key="2">
    <source>
        <dbReference type="ARBA" id="ARBA00022729"/>
    </source>
</evidence>
<evidence type="ECO:0000256" key="6">
    <source>
        <dbReference type="SAM" id="SignalP"/>
    </source>
</evidence>
<evidence type="ECO:0000256" key="5">
    <source>
        <dbReference type="ARBA" id="ARBA00023180"/>
    </source>
</evidence>
<dbReference type="PANTHER" id="PTHR23301:SF0">
    <property type="entry name" value="CHITIN-BINDING TYPE-2 DOMAIN-CONTAINING PROTEIN-RELATED"/>
    <property type="match status" value="1"/>
</dbReference>
<feature type="chain" id="PRO_5036210348" description="Chitin-binding type-2 domain-containing protein" evidence="6">
    <location>
        <begin position="18"/>
        <end position="177"/>
    </location>
</feature>
<keyword evidence="4" id="KW-1015">Disulfide bond</keyword>
<evidence type="ECO:0000256" key="4">
    <source>
        <dbReference type="ARBA" id="ARBA00023157"/>
    </source>
</evidence>
<organism evidence="8">
    <name type="scientific">Notodromas monacha</name>
    <dbReference type="NCBI Taxonomy" id="399045"/>
    <lineage>
        <taxon>Eukaryota</taxon>
        <taxon>Metazoa</taxon>
        <taxon>Ecdysozoa</taxon>
        <taxon>Arthropoda</taxon>
        <taxon>Crustacea</taxon>
        <taxon>Oligostraca</taxon>
        <taxon>Ostracoda</taxon>
        <taxon>Podocopa</taxon>
        <taxon>Podocopida</taxon>
        <taxon>Cypridocopina</taxon>
        <taxon>Cypridoidea</taxon>
        <taxon>Cyprididae</taxon>
        <taxon>Notodromas</taxon>
    </lineage>
</organism>
<evidence type="ECO:0000259" key="7">
    <source>
        <dbReference type="PROSITE" id="PS50940"/>
    </source>
</evidence>
<proteinExistence type="predicted"/>
<dbReference type="PANTHER" id="PTHR23301">
    <property type="entry name" value="CHITIN BINDING PERITROPHIN-A"/>
    <property type="match status" value="1"/>
</dbReference>
<feature type="signal peptide" evidence="6">
    <location>
        <begin position="1"/>
        <end position="17"/>
    </location>
</feature>
<keyword evidence="3" id="KW-0677">Repeat</keyword>
<dbReference type="InterPro" id="IPR002557">
    <property type="entry name" value="Chitin-bd_dom"/>
</dbReference>
<dbReference type="Pfam" id="PF01607">
    <property type="entry name" value="CBM_14"/>
    <property type="match status" value="2"/>
</dbReference>
<keyword evidence="5" id="KW-0325">Glycoprotein</keyword>
<feature type="domain" description="Chitin-binding type-2" evidence="7">
    <location>
        <begin position="30"/>
        <end position="88"/>
    </location>
</feature>
<dbReference type="InterPro" id="IPR051940">
    <property type="entry name" value="Chitin_bind-dev_reg"/>
</dbReference>
<sequence length="177" mass="19657">MQCGLVILFAVIATAAGQGKSSDQDQRDAPVECKSNRDFLPDPYQCDKYYECTDNGPTERLCPDGLVFDDTRGGVERCDYPFNVDCGNRLELQPPTSGSLECPRMNGIFAHEDPSVCNVFYLCVGGVHQTYTCDGELHFNEYTGVCEWENVAGRAGCQVKPRRDRAKGRAKELVINE</sequence>
<dbReference type="PROSITE" id="PS50940">
    <property type="entry name" value="CHIT_BIND_II"/>
    <property type="match status" value="2"/>
</dbReference>
<dbReference type="AlphaFoldDB" id="A0A7R9BXD6"/>
<keyword evidence="9" id="KW-1185">Reference proteome</keyword>
<dbReference type="Gene3D" id="2.170.140.10">
    <property type="entry name" value="Chitin binding domain"/>
    <property type="match status" value="2"/>
</dbReference>
<dbReference type="EMBL" id="OA885400">
    <property type="protein sequence ID" value="CAD7282003.1"/>
    <property type="molecule type" value="Genomic_DNA"/>
</dbReference>
<keyword evidence="2 6" id="KW-0732">Signal</keyword>
<protein>
    <recommendedName>
        <fullName evidence="7">Chitin-binding type-2 domain-containing protein</fullName>
    </recommendedName>
</protein>
<feature type="domain" description="Chitin-binding type-2" evidence="7">
    <location>
        <begin position="99"/>
        <end position="159"/>
    </location>
</feature>
<reference evidence="8" key="1">
    <citation type="submission" date="2020-11" db="EMBL/GenBank/DDBJ databases">
        <authorList>
            <person name="Tran Van P."/>
        </authorList>
    </citation>
    <scope>NUCLEOTIDE SEQUENCE</scope>
</reference>
<dbReference type="OrthoDB" id="439917at2759"/>
<dbReference type="EMBL" id="CAJPEX010003363">
    <property type="protein sequence ID" value="CAG0922155.1"/>
    <property type="molecule type" value="Genomic_DNA"/>
</dbReference>
<dbReference type="GO" id="GO:0008061">
    <property type="term" value="F:chitin binding"/>
    <property type="evidence" value="ECO:0007669"/>
    <property type="project" value="UniProtKB-KW"/>
</dbReference>
<evidence type="ECO:0000313" key="8">
    <source>
        <dbReference type="EMBL" id="CAD7282003.1"/>
    </source>
</evidence>
<gene>
    <name evidence="8" type="ORF">NMOB1V02_LOCUS9635</name>
</gene>
<dbReference type="Proteomes" id="UP000678499">
    <property type="component" value="Unassembled WGS sequence"/>
</dbReference>
<dbReference type="SMART" id="SM00494">
    <property type="entry name" value="ChtBD2"/>
    <property type="match status" value="2"/>
</dbReference>
<accession>A0A7R9BXD6</accession>
<dbReference type="SUPFAM" id="SSF57625">
    <property type="entry name" value="Invertebrate chitin-binding proteins"/>
    <property type="match status" value="2"/>
</dbReference>